<dbReference type="InterPro" id="IPR013324">
    <property type="entry name" value="RNA_pol_sigma_r3/r4-like"/>
</dbReference>
<organism evidence="7 8">
    <name type="scientific">Polaribacter batillariae</name>
    <dbReference type="NCBI Taxonomy" id="2808900"/>
    <lineage>
        <taxon>Bacteria</taxon>
        <taxon>Pseudomonadati</taxon>
        <taxon>Bacteroidota</taxon>
        <taxon>Flavobacteriia</taxon>
        <taxon>Flavobacteriales</taxon>
        <taxon>Flavobacteriaceae</taxon>
    </lineage>
</organism>
<accession>A0ABX7SWF5</accession>
<gene>
    <name evidence="7" type="ORF">JL193_04690</name>
</gene>
<feature type="domain" description="RNA polymerase sigma factor 70 region 4 type 2" evidence="6">
    <location>
        <begin position="113"/>
        <end position="161"/>
    </location>
</feature>
<evidence type="ECO:0000256" key="4">
    <source>
        <dbReference type="ARBA" id="ARBA00023163"/>
    </source>
</evidence>
<dbReference type="InterPro" id="IPR014327">
    <property type="entry name" value="RNA_pol_sigma70_bacteroid"/>
</dbReference>
<dbReference type="InterPro" id="IPR013325">
    <property type="entry name" value="RNA_pol_sigma_r2"/>
</dbReference>
<dbReference type="InterPro" id="IPR007627">
    <property type="entry name" value="RNA_pol_sigma70_r2"/>
</dbReference>
<evidence type="ECO:0000256" key="1">
    <source>
        <dbReference type="ARBA" id="ARBA00010641"/>
    </source>
</evidence>
<dbReference type="PANTHER" id="PTHR43133:SF46">
    <property type="entry name" value="RNA POLYMERASE SIGMA-70 FACTOR ECF SUBFAMILY"/>
    <property type="match status" value="1"/>
</dbReference>
<feature type="domain" description="RNA polymerase sigma-70 region 2" evidence="5">
    <location>
        <begin position="17"/>
        <end position="79"/>
    </location>
</feature>
<dbReference type="PRINTS" id="PR00038">
    <property type="entry name" value="HTHLUXR"/>
</dbReference>
<dbReference type="NCBIfam" id="TIGR02985">
    <property type="entry name" value="Sig70_bacteroi1"/>
    <property type="match status" value="1"/>
</dbReference>
<dbReference type="InterPro" id="IPR014284">
    <property type="entry name" value="RNA_pol_sigma-70_dom"/>
</dbReference>
<dbReference type="Gene3D" id="1.10.1740.10">
    <property type="match status" value="1"/>
</dbReference>
<dbReference type="InterPro" id="IPR039425">
    <property type="entry name" value="RNA_pol_sigma-70-like"/>
</dbReference>
<dbReference type="Proteomes" id="UP000663935">
    <property type="component" value="Chromosome"/>
</dbReference>
<reference evidence="7 8" key="1">
    <citation type="submission" date="2021-03" db="EMBL/GenBank/DDBJ databases">
        <title>Complete genome of Polaribacter_sp.G4M1.</title>
        <authorList>
            <person name="Jeong S.W."/>
            <person name="Bae J.W."/>
        </authorList>
    </citation>
    <scope>NUCLEOTIDE SEQUENCE [LARGE SCALE GENOMIC DNA]</scope>
    <source>
        <strain evidence="7 8">G4M1</strain>
    </source>
</reference>
<comment type="similarity">
    <text evidence="1">Belongs to the sigma-70 factor family. ECF subfamily.</text>
</comment>
<dbReference type="PANTHER" id="PTHR43133">
    <property type="entry name" value="RNA POLYMERASE ECF-TYPE SIGMA FACTO"/>
    <property type="match status" value="1"/>
</dbReference>
<name>A0ABX7SWF5_9FLAO</name>
<keyword evidence="2" id="KW-0805">Transcription regulation</keyword>
<keyword evidence="4" id="KW-0804">Transcription</keyword>
<dbReference type="InterPro" id="IPR036388">
    <property type="entry name" value="WH-like_DNA-bd_sf"/>
</dbReference>
<proteinExistence type="inferred from homology"/>
<dbReference type="EMBL" id="CP071795">
    <property type="protein sequence ID" value="QTD38582.1"/>
    <property type="molecule type" value="Genomic_DNA"/>
</dbReference>
<evidence type="ECO:0000259" key="6">
    <source>
        <dbReference type="Pfam" id="PF08281"/>
    </source>
</evidence>
<dbReference type="NCBIfam" id="TIGR02937">
    <property type="entry name" value="sigma70-ECF"/>
    <property type="match status" value="1"/>
</dbReference>
<protein>
    <submittedName>
        <fullName evidence="7">RNA polymerase sigma-70 factor</fullName>
    </submittedName>
</protein>
<evidence type="ECO:0000313" key="7">
    <source>
        <dbReference type="EMBL" id="QTD38582.1"/>
    </source>
</evidence>
<evidence type="ECO:0000256" key="3">
    <source>
        <dbReference type="ARBA" id="ARBA00023082"/>
    </source>
</evidence>
<evidence type="ECO:0000256" key="2">
    <source>
        <dbReference type="ARBA" id="ARBA00023015"/>
    </source>
</evidence>
<dbReference type="Gene3D" id="1.10.10.10">
    <property type="entry name" value="Winged helix-like DNA-binding domain superfamily/Winged helix DNA-binding domain"/>
    <property type="match status" value="1"/>
</dbReference>
<sequence length="192" mass="22798">MVAAKNIQIKQDFKQIFDDNYEALVLYATRFLPLKETSEDLVQDLFVDLWNKNNSFPDNLSLKAYLYKATRNKCYNIIKHYKVKDKHSLNTIKALHDDNLFFKNILEEEIVKQLHQAIEKLSDRKKEIIKLSLKGIKNNEISENLGIKLQTVKTLKSQAYKILREQFRDIENTIYFLLFSNKRINISKKIHF</sequence>
<dbReference type="Pfam" id="PF08281">
    <property type="entry name" value="Sigma70_r4_2"/>
    <property type="match status" value="1"/>
</dbReference>
<dbReference type="Pfam" id="PF04542">
    <property type="entry name" value="Sigma70_r2"/>
    <property type="match status" value="1"/>
</dbReference>
<dbReference type="RefSeq" id="WP_207972710.1">
    <property type="nucleotide sequence ID" value="NZ_CP071795.1"/>
</dbReference>
<dbReference type="SUPFAM" id="SSF88659">
    <property type="entry name" value="Sigma3 and sigma4 domains of RNA polymerase sigma factors"/>
    <property type="match status" value="1"/>
</dbReference>
<dbReference type="InterPro" id="IPR013249">
    <property type="entry name" value="RNA_pol_sigma70_r4_t2"/>
</dbReference>
<dbReference type="SUPFAM" id="SSF88946">
    <property type="entry name" value="Sigma2 domain of RNA polymerase sigma factors"/>
    <property type="match status" value="1"/>
</dbReference>
<evidence type="ECO:0000259" key="5">
    <source>
        <dbReference type="Pfam" id="PF04542"/>
    </source>
</evidence>
<dbReference type="InterPro" id="IPR000792">
    <property type="entry name" value="Tscrpt_reg_LuxR_C"/>
</dbReference>
<keyword evidence="8" id="KW-1185">Reference proteome</keyword>
<keyword evidence="3" id="KW-0731">Sigma factor</keyword>
<evidence type="ECO:0000313" key="8">
    <source>
        <dbReference type="Proteomes" id="UP000663935"/>
    </source>
</evidence>